<organism evidence="2 3">
    <name type="scientific">Portunus trituberculatus</name>
    <name type="common">Swimming crab</name>
    <name type="synonym">Neptunus trituberculatus</name>
    <dbReference type="NCBI Taxonomy" id="210409"/>
    <lineage>
        <taxon>Eukaryota</taxon>
        <taxon>Metazoa</taxon>
        <taxon>Ecdysozoa</taxon>
        <taxon>Arthropoda</taxon>
        <taxon>Crustacea</taxon>
        <taxon>Multicrustacea</taxon>
        <taxon>Malacostraca</taxon>
        <taxon>Eumalacostraca</taxon>
        <taxon>Eucarida</taxon>
        <taxon>Decapoda</taxon>
        <taxon>Pleocyemata</taxon>
        <taxon>Brachyura</taxon>
        <taxon>Eubrachyura</taxon>
        <taxon>Portunoidea</taxon>
        <taxon>Portunidae</taxon>
        <taxon>Portuninae</taxon>
        <taxon>Portunus</taxon>
    </lineage>
</organism>
<reference evidence="2 3" key="1">
    <citation type="submission" date="2019-05" db="EMBL/GenBank/DDBJ databases">
        <title>Another draft genome of Portunus trituberculatus and its Hox gene families provides insights of decapod evolution.</title>
        <authorList>
            <person name="Jeong J.-H."/>
            <person name="Song I."/>
            <person name="Kim S."/>
            <person name="Choi T."/>
            <person name="Kim D."/>
            <person name="Ryu S."/>
            <person name="Kim W."/>
        </authorList>
    </citation>
    <scope>NUCLEOTIDE SEQUENCE [LARGE SCALE GENOMIC DNA]</scope>
    <source>
        <tissue evidence="2">Muscle</tissue>
    </source>
</reference>
<name>A0A5B7GVM7_PORTR</name>
<proteinExistence type="predicted"/>
<sequence length="145" mass="15723">MAVRPSVAISPLASTMQEGGVDGVLTVHDHKPIVVIPCTLRGVAAVAHAASFHDRPTPVFKERHRVYGYKRFPIMFNGRDSGNNRNEEYGPYQDEGAAPPRRRLRPFPPRHKLDLTGGAAAPRCPPGNSVSPSGKYIAGASWSVK</sequence>
<feature type="compositionally biased region" description="Basic residues" evidence="1">
    <location>
        <begin position="100"/>
        <end position="110"/>
    </location>
</feature>
<accession>A0A5B7GVM7</accession>
<evidence type="ECO:0000313" key="3">
    <source>
        <dbReference type="Proteomes" id="UP000324222"/>
    </source>
</evidence>
<comment type="caution">
    <text evidence="2">The sequence shown here is derived from an EMBL/GenBank/DDBJ whole genome shotgun (WGS) entry which is preliminary data.</text>
</comment>
<feature type="region of interest" description="Disordered" evidence="1">
    <location>
        <begin position="80"/>
        <end position="145"/>
    </location>
</feature>
<evidence type="ECO:0000256" key="1">
    <source>
        <dbReference type="SAM" id="MobiDB-lite"/>
    </source>
</evidence>
<dbReference type="EMBL" id="VSRR010021961">
    <property type="protein sequence ID" value="MPC64351.1"/>
    <property type="molecule type" value="Genomic_DNA"/>
</dbReference>
<keyword evidence="3" id="KW-1185">Reference proteome</keyword>
<dbReference type="AlphaFoldDB" id="A0A5B7GVM7"/>
<dbReference type="Proteomes" id="UP000324222">
    <property type="component" value="Unassembled WGS sequence"/>
</dbReference>
<protein>
    <submittedName>
        <fullName evidence="2">Uncharacterized protein</fullName>
    </submittedName>
</protein>
<evidence type="ECO:0000313" key="2">
    <source>
        <dbReference type="EMBL" id="MPC64351.1"/>
    </source>
</evidence>
<gene>
    <name evidence="2" type="ORF">E2C01_058465</name>
</gene>